<keyword evidence="3 5" id="KW-0808">Transferase</keyword>
<protein>
    <submittedName>
        <fullName evidence="5">Class I SAM-dependent methyltransferase</fullName>
        <ecNumber evidence="5">2.1.1.-</ecNumber>
    </submittedName>
</protein>
<dbReference type="PANTHER" id="PTHR44942:SF4">
    <property type="entry name" value="METHYLTRANSFERASE TYPE 11 DOMAIN-CONTAINING PROTEIN"/>
    <property type="match status" value="1"/>
</dbReference>
<dbReference type="InterPro" id="IPR013216">
    <property type="entry name" value="Methyltransf_11"/>
</dbReference>
<proteinExistence type="inferred from homology"/>
<dbReference type="EMBL" id="JAULBC010000002">
    <property type="protein sequence ID" value="MEX6687251.1"/>
    <property type="molecule type" value="Genomic_DNA"/>
</dbReference>
<dbReference type="GO" id="GO:0008168">
    <property type="term" value="F:methyltransferase activity"/>
    <property type="evidence" value="ECO:0007669"/>
    <property type="project" value="UniProtKB-KW"/>
</dbReference>
<gene>
    <name evidence="5" type="ORF">QTN47_07080</name>
</gene>
<keyword evidence="2 5" id="KW-0489">Methyltransferase</keyword>
<evidence type="ECO:0000259" key="4">
    <source>
        <dbReference type="Pfam" id="PF08241"/>
    </source>
</evidence>
<sequence length="257" mass="29297">MNDKLSSMNPTGRFTNRVENYVKFRPSYPPELIQFLQTKAGLSSQAVVADIGSGTGILTELLLHNAKKVYAVEPNAAMRAAAEIKLSAVCNYQSIEGTAEHTTLANKSVHLITVAQAFHWMEPVATRKEFERILDNRGHVALIWNLRDNTAPFMKEYEELKMAFGKDYLDTKRADEETITAFFRNDPMIVESFPNPQLMDFTSLKGQLESASYMPLEGEPRYEEMIATLEKLFNTYQQNGTIQMDFYTKVYMNRLPL</sequence>
<evidence type="ECO:0000256" key="2">
    <source>
        <dbReference type="ARBA" id="ARBA00022603"/>
    </source>
</evidence>
<evidence type="ECO:0000256" key="3">
    <source>
        <dbReference type="ARBA" id="ARBA00022679"/>
    </source>
</evidence>
<dbReference type="Proteomes" id="UP001560573">
    <property type="component" value="Unassembled WGS sequence"/>
</dbReference>
<reference evidence="5 6" key="1">
    <citation type="submission" date="2023-07" db="EMBL/GenBank/DDBJ databases">
        <authorList>
            <person name="Lian W.-H."/>
        </authorList>
    </citation>
    <scope>NUCLEOTIDE SEQUENCE [LARGE SCALE GENOMIC DNA]</scope>
    <source>
        <strain evidence="5 6">SYSU DXS3180</strain>
    </source>
</reference>
<comment type="similarity">
    <text evidence="1">Belongs to the methyltransferase superfamily.</text>
</comment>
<dbReference type="RefSeq" id="WP_369328655.1">
    <property type="nucleotide sequence ID" value="NZ_JAULBC010000002.1"/>
</dbReference>
<name>A0ABV3ZBL7_9BACT</name>
<evidence type="ECO:0000256" key="1">
    <source>
        <dbReference type="ARBA" id="ARBA00008361"/>
    </source>
</evidence>
<feature type="domain" description="Methyltransferase type 11" evidence="4">
    <location>
        <begin position="50"/>
        <end position="141"/>
    </location>
</feature>
<dbReference type="PANTHER" id="PTHR44942">
    <property type="entry name" value="METHYLTRANSF_11 DOMAIN-CONTAINING PROTEIN"/>
    <property type="match status" value="1"/>
</dbReference>
<dbReference type="CDD" id="cd02440">
    <property type="entry name" value="AdoMet_MTases"/>
    <property type="match status" value="1"/>
</dbReference>
<organism evidence="5 6">
    <name type="scientific">Danxiaibacter flavus</name>
    <dbReference type="NCBI Taxonomy" id="3049108"/>
    <lineage>
        <taxon>Bacteria</taxon>
        <taxon>Pseudomonadati</taxon>
        <taxon>Bacteroidota</taxon>
        <taxon>Chitinophagia</taxon>
        <taxon>Chitinophagales</taxon>
        <taxon>Chitinophagaceae</taxon>
        <taxon>Danxiaibacter</taxon>
    </lineage>
</organism>
<dbReference type="InterPro" id="IPR029063">
    <property type="entry name" value="SAM-dependent_MTases_sf"/>
</dbReference>
<accession>A0ABV3ZBL7</accession>
<dbReference type="Pfam" id="PF08241">
    <property type="entry name" value="Methyltransf_11"/>
    <property type="match status" value="1"/>
</dbReference>
<comment type="caution">
    <text evidence="5">The sequence shown here is derived from an EMBL/GenBank/DDBJ whole genome shotgun (WGS) entry which is preliminary data.</text>
</comment>
<dbReference type="Gene3D" id="3.40.50.150">
    <property type="entry name" value="Vaccinia Virus protein VP39"/>
    <property type="match status" value="1"/>
</dbReference>
<evidence type="ECO:0000313" key="6">
    <source>
        <dbReference type="Proteomes" id="UP001560573"/>
    </source>
</evidence>
<dbReference type="SUPFAM" id="SSF53335">
    <property type="entry name" value="S-adenosyl-L-methionine-dependent methyltransferases"/>
    <property type="match status" value="1"/>
</dbReference>
<dbReference type="InterPro" id="IPR051052">
    <property type="entry name" value="Diverse_substrate_MTase"/>
</dbReference>
<dbReference type="GO" id="GO:0032259">
    <property type="term" value="P:methylation"/>
    <property type="evidence" value="ECO:0007669"/>
    <property type="project" value="UniProtKB-KW"/>
</dbReference>
<keyword evidence="6" id="KW-1185">Reference proteome</keyword>
<evidence type="ECO:0000313" key="5">
    <source>
        <dbReference type="EMBL" id="MEX6687251.1"/>
    </source>
</evidence>
<dbReference type="EC" id="2.1.1.-" evidence="5"/>